<keyword evidence="1" id="KW-1133">Transmembrane helix</keyword>
<dbReference type="Proteomes" id="UP000176939">
    <property type="component" value="Unassembled WGS sequence"/>
</dbReference>
<dbReference type="EMBL" id="MGFQ01000052">
    <property type="protein sequence ID" value="OGM08280.1"/>
    <property type="molecule type" value="Genomic_DNA"/>
</dbReference>
<evidence type="ECO:0008006" key="4">
    <source>
        <dbReference type="Google" id="ProtNLM"/>
    </source>
</evidence>
<dbReference type="AlphaFoldDB" id="A0A1F7WZR0"/>
<reference evidence="2 3" key="1">
    <citation type="journal article" date="2016" name="Nat. Commun.">
        <title>Thousands of microbial genomes shed light on interconnected biogeochemical processes in an aquifer system.</title>
        <authorList>
            <person name="Anantharaman K."/>
            <person name="Brown C.T."/>
            <person name="Hug L.A."/>
            <person name="Sharon I."/>
            <person name="Castelle C.J."/>
            <person name="Probst A.J."/>
            <person name="Thomas B.C."/>
            <person name="Singh A."/>
            <person name="Wilkins M.J."/>
            <person name="Karaoz U."/>
            <person name="Brodie E.L."/>
            <person name="Williams K.H."/>
            <person name="Hubbard S.S."/>
            <person name="Banfield J.F."/>
        </authorList>
    </citation>
    <scope>NUCLEOTIDE SEQUENCE [LARGE SCALE GENOMIC DNA]</scope>
</reference>
<evidence type="ECO:0000313" key="3">
    <source>
        <dbReference type="Proteomes" id="UP000176939"/>
    </source>
</evidence>
<evidence type="ECO:0000313" key="2">
    <source>
        <dbReference type="EMBL" id="OGM08280.1"/>
    </source>
</evidence>
<keyword evidence="1" id="KW-0812">Transmembrane</keyword>
<name>A0A1F7WZR0_9BACT</name>
<keyword evidence="1" id="KW-0472">Membrane</keyword>
<comment type="caution">
    <text evidence="2">The sequence shown here is derived from an EMBL/GenBank/DDBJ whole genome shotgun (WGS) entry which is preliminary data.</text>
</comment>
<gene>
    <name evidence="2" type="ORF">A2Z67_01070</name>
</gene>
<proteinExistence type="predicted"/>
<feature type="transmembrane region" description="Helical" evidence="1">
    <location>
        <begin position="21"/>
        <end position="39"/>
    </location>
</feature>
<sequence length="106" mass="11850">MNKYYLKNKKTVNFIGFKVPSLIFGAGIIFAVLTVFMTIQTITSSAKLAFLENEELKLIKENEELNNNLIENSSLSALSKSSESLGFVKPSRLIYSEQSQEVAKLP</sequence>
<protein>
    <recommendedName>
        <fullName evidence="4">Cell division protein FtsL</fullName>
    </recommendedName>
</protein>
<evidence type="ECO:0000256" key="1">
    <source>
        <dbReference type="SAM" id="Phobius"/>
    </source>
</evidence>
<organism evidence="2 3">
    <name type="scientific">Candidatus Woesebacteria bacterium RBG_13_36_22</name>
    <dbReference type="NCBI Taxonomy" id="1802478"/>
    <lineage>
        <taxon>Bacteria</taxon>
        <taxon>Candidatus Woeseibacteriota</taxon>
    </lineage>
</organism>
<accession>A0A1F7WZR0</accession>